<dbReference type="InterPro" id="IPR029063">
    <property type="entry name" value="SAM-dependent_MTases_sf"/>
</dbReference>
<evidence type="ECO:0000259" key="5">
    <source>
        <dbReference type="Pfam" id="PF05175"/>
    </source>
</evidence>
<dbReference type="Pfam" id="PF25004">
    <property type="entry name" value="DUF7782"/>
    <property type="match status" value="1"/>
</dbReference>
<evidence type="ECO:0000256" key="3">
    <source>
        <dbReference type="ARBA" id="ARBA00022603"/>
    </source>
</evidence>
<dbReference type="PANTHER" id="PTHR47816:SF4">
    <property type="entry name" value="RIBOSOMAL RNA SMALL SUBUNIT METHYLTRANSFERASE C"/>
    <property type="match status" value="1"/>
</dbReference>
<dbReference type="InterPro" id="IPR007848">
    <property type="entry name" value="Small_mtfrase_dom"/>
</dbReference>
<dbReference type="EMBL" id="JASNVH010000005">
    <property type="protein sequence ID" value="MDK4306772.1"/>
    <property type="molecule type" value="Genomic_DNA"/>
</dbReference>
<sequence length="516" mass="55889">MSTHLDSSTPDPAERFGEAASDLTAYFTEVGFDSAGLAAHLGPEYLSALHRGDPGALRFRTQTGSVLDRLIQAFILRDPVEKTDFVQLLGTELANKVIAANIAVTHGPAIVRVVIDVRPHIINGISRWVFSDPDAAMVRQDAAEDHVPGVGAASLSLMQFCPTTPVGSVLDLGTGSGVQILGQAQAADQITATDISTRALALADATVRGAGLAHKVTFSTGPWFAPVAGQKFDRIVANPPFVVGSTDITHTYRDSGLELDGASELVVSEISDYLAPGGSAYLLGSWVHQGDIPWQHRVAGWLPSHGVAAWILQRDFADPAHYVSTWLRDEAIDLRSQEASERSAEWLQHFNNADVHAIGFGYIAIQDIGDQPSEIIAEEIPQAYDDRLADEVSEYFLRAAWLREQTKDTIAESQFQLRPQVAREIIEVPDTDSGMGFRPSVYRLTRMDGPRWSHEVDQHVAAIVAGLHPQGLALAEVVEMYTAAHGLEGELLDQATRVITDLVRHGVVIPAELLDV</sequence>
<dbReference type="GO" id="GO:0008757">
    <property type="term" value="F:S-adenosylmethionine-dependent methyltransferase activity"/>
    <property type="evidence" value="ECO:0007669"/>
    <property type="project" value="InterPro"/>
</dbReference>
<dbReference type="Pfam" id="PF23186">
    <property type="entry name" value="DUF7059"/>
    <property type="match status" value="1"/>
</dbReference>
<proteinExistence type="predicted"/>
<evidence type="ECO:0000256" key="2">
    <source>
        <dbReference type="ARBA" id="ARBA00022552"/>
    </source>
</evidence>
<dbReference type="GO" id="GO:0008170">
    <property type="term" value="F:N-methyltransferase activity"/>
    <property type="evidence" value="ECO:0007669"/>
    <property type="project" value="UniProtKB-ARBA"/>
</dbReference>
<feature type="domain" description="Methyltransferase small" evidence="5">
    <location>
        <begin position="153"/>
        <end position="247"/>
    </location>
</feature>
<feature type="domain" description="DUF7782" evidence="7">
    <location>
        <begin position="394"/>
        <end position="510"/>
    </location>
</feature>
<keyword evidence="2" id="KW-0698">rRNA processing</keyword>
<evidence type="ECO:0000256" key="1">
    <source>
        <dbReference type="ARBA" id="ARBA00022490"/>
    </source>
</evidence>
<dbReference type="InterPro" id="IPR002052">
    <property type="entry name" value="DNA_methylase_N6_adenine_CS"/>
</dbReference>
<keyword evidence="4" id="KW-0808">Transferase</keyword>
<dbReference type="GO" id="GO:0032259">
    <property type="term" value="P:methylation"/>
    <property type="evidence" value="ECO:0007669"/>
    <property type="project" value="UniProtKB-KW"/>
</dbReference>
<dbReference type="Gene3D" id="3.40.50.150">
    <property type="entry name" value="Vaccinia Virus protein VP39"/>
    <property type="match status" value="1"/>
</dbReference>
<dbReference type="InterPro" id="IPR056684">
    <property type="entry name" value="DUF7782"/>
</dbReference>
<organism evidence="8 9">
    <name type="scientific">Corynebacterium pseudodiphtheriticum</name>
    <dbReference type="NCBI Taxonomy" id="37637"/>
    <lineage>
        <taxon>Bacteria</taxon>
        <taxon>Bacillati</taxon>
        <taxon>Actinomycetota</taxon>
        <taxon>Actinomycetes</taxon>
        <taxon>Mycobacteriales</taxon>
        <taxon>Corynebacteriaceae</taxon>
        <taxon>Corynebacterium</taxon>
    </lineage>
</organism>
<dbReference type="InterPro" id="IPR046977">
    <property type="entry name" value="RsmC/RlmG"/>
</dbReference>
<reference evidence="8" key="1">
    <citation type="submission" date="2023-05" db="EMBL/GenBank/DDBJ databases">
        <title>Metabolic capabilities are highly conserved among human nasal-associated Corynebacterium species in pangenomic analyses.</title>
        <authorList>
            <person name="Tran T.H."/>
            <person name="Roberts A.Q."/>
            <person name="Escapa I.F."/>
            <person name="Gao W."/>
            <person name="Conlan S."/>
            <person name="Kong H."/>
            <person name="Segre J.A."/>
            <person name="Kelly M.S."/>
            <person name="Lemon K.P."/>
        </authorList>
    </citation>
    <scope>NUCLEOTIDE SEQUENCE</scope>
    <source>
        <strain evidence="8">KPL2773</strain>
    </source>
</reference>
<dbReference type="GO" id="GO:0003676">
    <property type="term" value="F:nucleic acid binding"/>
    <property type="evidence" value="ECO:0007669"/>
    <property type="project" value="InterPro"/>
</dbReference>
<keyword evidence="1" id="KW-0963">Cytoplasm</keyword>
<accession>A0AAP4BPN5</accession>
<evidence type="ECO:0000259" key="6">
    <source>
        <dbReference type="Pfam" id="PF23186"/>
    </source>
</evidence>
<protein>
    <submittedName>
        <fullName evidence="8">Methyltransferase</fullName>
    </submittedName>
</protein>
<dbReference type="AlphaFoldDB" id="A0AAP4BPN5"/>
<comment type="caution">
    <text evidence="8">The sequence shown here is derived from an EMBL/GenBank/DDBJ whole genome shotgun (WGS) entry which is preliminary data.</text>
</comment>
<gene>
    <name evidence="8" type="ORF">QPX42_04290</name>
</gene>
<feature type="domain" description="DUF7059" evidence="6">
    <location>
        <begin position="30"/>
        <end position="108"/>
    </location>
</feature>
<dbReference type="PROSITE" id="PS00092">
    <property type="entry name" value="N6_MTASE"/>
    <property type="match status" value="1"/>
</dbReference>
<dbReference type="Proteomes" id="UP001224412">
    <property type="component" value="Unassembled WGS sequence"/>
</dbReference>
<name>A0AAP4BPN5_9CORY</name>
<dbReference type="InterPro" id="IPR055487">
    <property type="entry name" value="DUF7059"/>
</dbReference>
<dbReference type="RefSeq" id="WP_284599267.1">
    <property type="nucleotide sequence ID" value="NZ_JASNVH010000005.1"/>
</dbReference>
<dbReference type="GO" id="GO:0006364">
    <property type="term" value="P:rRNA processing"/>
    <property type="evidence" value="ECO:0007669"/>
    <property type="project" value="UniProtKB-KW"/>
</dbReference>
<evidence type="ECO:0000256" key="4">
    <source>
        <dbReference type="ARBA" id="ARBA00022679"/>
    </source>
</evidence>
<evidence type="ECO:0000313" key="8">
    <source>
        <dbReference type="EMBL" id="MDK4306772.1"/>
    </source>
</evidence>
<dbReference type="SUPFAM" id="SSF53335">
    <property type="entry name" value="S-adenosyl-L-methionine-dependent methyltransferases"/>
    <property type="match status" value="1"/>
</dbReference>
<evidence type="ECO:0000313" key="9">
    <source>
        <dbReference type="Proteomes" id="UP001224412"/>
    </source>
</evidence>
<evidence type="ECO:0000259" key="7">
    <source>
        <dbReference type="Pfam" id="PF25004"/>
    </source>
</evidence>
<dbReference type="CDD" id="cd02440">
    <property type="entry name" value="AdoMet_MTases"/>
    <property type="match status" value="1"/>
</dbReference>
<keyword evidence="3 8" id="KW-0489">Methyltransferase</keyword>
<dbReference type="PANTHER" id="PTHR47816">
    <property type="entry name" value="RIBOSOMAL RNA SMALL SUBUNIT METHYLTRANSFERASE C"/>
    <property type="match status" value="1"/>
</dbReference>
<dbReference type="Pfam" id="PF05175">
    <property type="entry name" value="MTS"/>
    <property type="match status" value="1"/>
</dbReference>